<evidence type="ECO:0008006" key="3">
    <source>
        <dbReference type="Google" id="ProtNLM"/>
    </source>
</evidence>
<gene>
    <name evidence="1" type="ORF">T4A_6716</name>
</gene>
<proteinExistence type="predicted"/>
<evidence type="ECO:0000313" key="2">
    <source>
        <dbReference type="Proteomes" id="UP000054632"/>
    </source>
</evidence>
<evidence type="ECO:0000313" key="1">
    <source>
        <dbReference type="EMBL" id="KRY75439.1"/>
    </source>
</evidence>
<comment type="caution">
    <text evidence="1">The sequence shown here is derived from an EMBL/GenBank/DDBJ whole genome shotgun (WGS) entry which is preliminary data.</text>
</comment>
<dbReference type="AlphaFoldDB" id="A0A0V1ENT9"/>
<accession>A0A0V1ENT9</accession>
<dbReference type="EMBL" id="JYDR01000018">
    <property type="protein sequence ID" value="KRY75439.1"/>
    <property type="molecule type" value="Genomic_DNA"/>
</dbReference>
<dbReference type="Proteomes" id="UP000054632">
    <property type="component" value="Unassembled WGS sequence"/>
</dbReference>
<reference evidence="1 2" key="1">
    <citation type="submission" date="2015-01" db="EMBL/GenBank/DDBJ databases">
        <title>Evolution of Trichinella species and genotypes.</title>
        <authorList>
            <person name="Korhonen P.K."/>
            <person name="Edoardo P."/>
            <person name="Giuseppe L.R."/>
            <person name="Gasser R.B."/>
        </authorList>
    </citation>
    <scope>NUCLEOTIDE SEQUENCE [LARGE SCALE GENOMIC DNA]</scope>
    <source>
        <strain evidence="1">ISS13</strain>
    </source>
</reference>
<organism evidence="1 2">
    <name type="scientific">Trichinella pseudospiralis</name>
    <name type="common">Parasitic roundworm</name>
    <dbReference type="NCBI Taxonomy" id="6337"/>
    <lineage>
        <taxon>Eukaryota</taxon>
        <taxon>Metazoa</taxon>
        <taxon>Ecdysozoa</taxon>
        <taxon>Nematoda</taxon>
        <taxon>Enoplea</taxon>
        <taxon>Dorylaimia</taxon>
        <taxon>Trichinellida</taxon>
        <taxon>Trichinellidae</taxon>
        <taxon>Trichinella</taxon>
    </lineage>
</organism>
<name>A0A0V1ENT9_TRIPS</name>
<protein>
    <recommendedName>
        <fullName evidence="3">PiggyBac transposable element-derived protein domain-containing protein</fullName>
    </recommendedName>
</protein>
<sequence>MRFKISFGKNKPHSVSLNWERLRQGETISQFKIGTVFALPRYRMFWANSSRVDSVADCTSLNKFEALLRFLHFNDSDKAIMDRI</sequence>